<dbReference type="Proteomes" id="UP001447979">
    <property type="component" value="Unassembled WGS sequence"/>
</dbReference>
<dbReference type="RefSeq" id="WP_349170249.1">
    <property type="nucleotide sequence ID" value="NZ_JBBMFO010000007.1"/>
</dbReference>
<feature type="transmembrane region" description="Helical" evidence="1">
    <location>
        <begin position="143"/>
        <end position="163"/>
    </location>
</feature>
<dbReference type="Pfam" id="PF05857">
    <property type="entry name" value="TraX"/>
    <property type="match status" value="1"/>
</dbReference>
<reference evidence="2 3" key="1">
    <citation type="submission" date="2024-03" db="EMBL/GenBank/DDBJ databases">
        <title>Human intestinal bacterial collection.</title>
        <authorList>
            <person name="Pauvert C."/>
            <person name="Hitch T.C.A."/>
            <person name="Clavel T."/>
        </authorList>
    </citation>
    <scope>NUCLEOTIDE SEQUENCE [LARGE SCALE GENOMIC DNA]</scope>
    <source>
        <strain evidence="2 3">CLA-SR-H025</strain>
    </source>
</reference>
<keyword evidence="1" id="KW-0472">Membrane</keyword>
<keyword evidence="1" id="KW-1133">Transmembrane helix</keyword>
<evidence type="ECO:0000313" key="2">
    <source>
        <dbReference type="EMBL" id="MEQ2400718.1"/>
    </source>
</evidence>
<feature type="transmembrane region" description="Helical" evidence="1">
    <location>
        <begin position="113"/>
        <end position="131"/>
    </location>
</feature>
<accession>A0ABV1CD09</accession>
<feature type="transmembrane region" description="Helical" evidence="1">
    <location>
        <begin position="183"/>
        <end position="208"/>
    </location>
</feature>
<comment type="caution">
    <text evidence="2">The sequence shown here is derived from an EMBL/GenBank/DDBJ whole genome shotgun (WGS) entry which is preliminary data.</text>
</comment>
<feature type="transmembrane region" description="Helical" evidence="1">
    <location>
        <begin position="220"/>
        <end position="240"/>
    </location>
</feature>
<sequence length="242" mass="28402">MERFNNEKLKRIQVLNGAQLKYMAFTSMLIDHVNKAIILPYLEVGSTLSKISTVFDVLGRIAFPLFSFFVVEGFFKTHSRKKYLLNLLFFAVISEVPYDMFSSKVFLEFRLNNVLFSLALSLIFIWILDEIRNKFEDKIGRKWLLFSIPLLIIMYFASIFASGDYDFHAILTAFFFYIFYNRPIASAAFAYLTIIKEVWSILGFGLTIMYNGEKGKQNKLFNYLFYPVHLFILGLLRFYLNI</sequence>
<dbReference type="InterPro" id="IPR008875">
    <property type="entry name" value="TraX"/>
</dbReference>
<organism evidence="2 3">
    <name type="scientific">Peptoniphilus hominis</name>
    <name type="common">ex Hitch et al. 2025</name>
    <dbReference type="NCBI Taxonomy" id="3133174"/>
    <lineage>
        <taxon>Bacteria</taxon>
        <taxon>Bacillati</taxon>
        <taxon>Bacillota</taxon>
        <taxon>Tissierellia</taxon>
        <taxon>Tissierellales</taxon>
        <taxon>Peptoniphilaceae</taxon>
        <taxon>Peptoniphilus</taxon>
    </lineage>
</organism>
<proteinExistence type="predicted"/>
<evidence type="ECO:0000313" key="3">
    <source>
        <dbReference type="Proteomes" id="UP001447979"/>
    </source>
</evidence>
<evidence type="ECO:0000256" key="1">
    <source>
        <dbReference type="SAM" id="Phobius"/>
    </source>
</evidence>
<dbReference type="EMBL" id="JBBMFO010000007">
    <property type="protein sequence ID" value="MEQ2400718.1"/>
    <property type="molecule type" value="Genomic_DNA"/>
</dbReference>
<feature type="transmembrane region" description="Helical" evidence="1">
    <location>
        <begin position="83"/>
        <end position="101"/>
    </location>
</feature>
<name>A0ABV1CD09_9FIRM</name>
<gene>
    <name evidence="2" type="ORF">WMO19_03765</name>
</gene>
<keyword evidence="1" id="KW-0812">Transmembrane</keyword>
<protein>
    <submittedName>
        <fullName evidence="2">TraX family protein</fullName>
    </submittedName>
</protein>
<keyword evidence="3" id="KW-1185">Reference proteome</keyword>